<name>A0A9W8YHW5_9PEZI</name>
<keyword evidence="2" id="KW-1185">Reference proteome</keyword>
<dbReference type="EMBL" id="JAPEVB010000007">
    <property type="protein sequence ID" value="KAJ4385427.1"/>
    <property type="molecule type" value="Genomic_DNA"/>
</dbReference>
<sequence>MASPDGKSSPPICDQLEPRDLQTIPLENVCTSFTTLDIVGLPTRPGIRQLRLEDLPYDILCLILRQPICTWVSTWDSVAHGPRRRVFMLEDRRNAVSQKDLCNLARTSRGLYHLALPQLYCVIEIQDTSSMLRLWATLCHLRPQNAFYIRHLVFRKAFHTVAVAASVEMWAISQNLFVTDPRTSPEPHIGSLADPVEPPSALFKWADGRPLLSSHFMSRAPNLAQRIFFDIIARSPHLQNLCMTTPSHEDTHAAFLFRQALVALNTPSLPRPTQNLQHLQTITINSEDDCGHCLSKYGILVIPTLERVVLVSREGRFPRSSWYLELRVFSEGISRTTTTILQRAHKLWINHTGPLIDNYLGLKNLPNLQGLSFHPFRDQYCLFSPCLREIDEQLERRGGAVQFLQLTWTFSKLAAPEWSSLSRPIHLTCLSALRSLVTLTVSSQVLFGSLNRLLVLLGRASDDSDSHNLNSDRPIVSVLQALPPTLQHLTLVEYWCESELGPHDETTRERLMTRLGRNDKMEARPADEMITSDADTTTSPRAAIRAPHETAIVDLVLAFCTVWLSAKPTVRELVIEPQRPTWYGLFAHPVVLAEAHGLSCKKYGGGSQLAIRYKFAEEL</sequence>
<evidence type="ECO:0000313" key="1">
    <source>
        <dbReference type="EMBL" id="KAJ4385427.1"/>
    </source>
</evidence>
<dbReference type="AlphaFoldDB" id="A0A9W8YHW5"/>
<dbReference type="OrthoDB" id="10506848at2759"/>
<reference evidence="1" key="1">
    <citation type="submission" date="2022-10" db="EMBL/GenBank/DDBJ databases">
        <title>Tapping the CABI collections for fungal endophytes: first genome assemblies for Collariella, Neodidymelliopsis, Ascochyta clinopodiicola, Didymella pomorum, Didymosphaeria variabile, Neocosmospora piperis and Neocucurbitaria cava.</title>
        <authorList>
            <person name="Hill R."/>
        </authorList>
    </citation>
    <scope>NUCLEOTIDE SEQUENCE</scope>
    <source>
        <strain evidence="1">IMI 355082</strain>
    </source>
</reference>
<accession>A0A9W8YHW5</accession>
<protein>
    <submittedName>
        <fullName evidence="1">Uncharacterized protein</fullName>
    </submittedName>
</protein>
<gene>
    <name evidence="1" type="ORF">N0V93_009855</name>
</gene>
<dbReference type="Proteomes" id="UP001140453">
    <property type="component" value="Unassembled WGS sequence"/>
</dbReference>
<comment type="caution">
    <text evidence="1">The sequence shown here is derived from an EMBL/GenBank/DDBJ whole genome shotgun (WGS) entry which is preliminary data.</text>
</comment>
<proteinExistence type="predicted"/>
<evidence type="ECO:0000313" key="2">
    <source>
        <dbReference type="Proteomes" id="UP001140453"/>
    </source>
</evidence>
<organism evidence="1 2">
    <name type="scientific">Gnomoniopsis smithogilvyi</name>
    <dbReference type="NCBI Taxonomy" id="1191159"/>
    <lineage>
        <taxon>Eukaryota</taxon>
        <taxon>Fungi</taxon>
        <taxon>Dikarya</taxon>
        <taxon>Ascomycota</taxon>
        <taxon>Pezizomycotina</taxon>
        <taxon>Sordariomycetes</taxon>
        <taxon>Sordariomycetidae</taxon>
        <taxon>Diaporthales</taxon>
        <taxon>Gnomoniaceae</taxon>
        <taxon>Gnomoniopsis</taxon>
    </lineage>
</organism>